<keyword evidence="1" id="KW-0175">Coiled coil</keyword>
<reference evidence="2" key="1">
    <citation type="submission" date="2021-02" db="EMBL/GenBank/DDBJ databases">
        <authorList>
            <person name="Nowell W R."/>
        </authorList>
    </citation>
    <scope>NUCLEOTIDE SEQUENCE</scope>
</reference>
<evidence type="ECO:0000313" key="3">
    <source>
        <dbReference type="Proteomes" id="UP000663844"/>
    </source>
</evidence>
<comment type="caution">
    <text evidence="2">The sequence shown here is derived from an EMBL/GenBank/DDBJ whole genome shotgun (WGS) entry which is preliminary data.</text>
</comment>
<feature type="coiled-coil region" evidence="1">
    <location>
        <begin position="42"/>
        <end position="76"/>
    </location>
</feature>
<accession>A0A820Q819</accession>
<name>A0A820Q819_9BILA</name>
<dbReference type="EMBL" id="CAJOAZ010028082">
    <property type="protein sequence ID" value="CAF4414571.1"/>
    <property type="molecule type" value="Genomic_DNA"/>
</dbReference>
<feature type="coiled-coil region" evidence="1">
    <location>
        <begin position="112"/>
        <end position="146"/>
    </location>
</feature>
<organism evidence="2 3">
    <name type="scientific">Adineta steineri</name>
    <dbReference type="NCBI Taxonomy" id="433720"/>
    <lineage>
        <taxon>Eukaryota</taxon>
        <taxon>Metazoa</taxon>
        <taxon>Spiralia</taxon>
        <taxon>Gnathifera</taxon>
        <taxon>Rotifera</taxon>
        <taxon>Eurotatoria</taxon>
        <taxon>Bdelloidea</taxon>
        <taxon>Adinetida</taxon>
        <taxon>Adinetidae</taxon>
        <taxon>Adineta</taxon>
    </lineage>
</organism>
<evidence type="ECO:0000256" key="1">
    <source>
        <dbReference type="SAM" id="Coils"/>
    </source>
</evidence>
<dbReference type="AlphaFoldDB" id="A0A820Q819"/>
<sequence length="163" mass="19599">KMLQLKRFELGDQEVALTVKYTDREEKMKESNEQCVGKKQLCKQSQDELNRLQKSYDKNNNELVKLKKSLVDYETEDGTIRHEIKTSFDQEKKYEKQNEQELTKIETWENIPNEKSNEIIQAEEKLKQAENDEEKFQIELNKLKQDLLPQTEEWRKELTEKTN</sequence>
<evidence type="ECO:0000313" key="2">
    <source>
        <dbReference type="EMBL" id="CAF4414571.1"/>
    </source>
</evidence>
<gene>
    <name evidence="2" type="ORF">OXD698_LOCUS52248</name>
</gene>
<feature type="non-terminal residue" evidence="2">
    <location>
        <position position="163"/>
    </location>
</feature>
<dbReference type="Proteomes" id="UP000663844">
    <property type="component" value="Unassembled WGS sequence"/>
</dbReference>
<protein>
    <submittedName>
        <fullName evidence="2">Uncharacterized protein</fullName>
    </submittedName>
</protein>
<proteinExistence type="predicted"/>
<feature type="non-terminal residue" evidence="2">
    <location>
        <position position="1"/>
    </location>
</feature>